<evidence type="ECO:0000256" key="1">
    <source>
        <dbReference type="ARBA" id="ARBA00005201"/>
    </source>
</evidence>
<dbReference type="EC" id="2.7.1.26" evidence="2"/>
<dbReference type="GO" id="GO:0009231">
    <property type="term" value="P:riboflavin biosynthetic process"/>
    <property type="evidence" value="ECO:0007669"/>
    <property type="project" value="InterPro"/>
</dbReference>
<keyword evidence="6" id="KW-0547">Nucleotide-binding</keyword>
<dbReference type="Gene3D" id="2.40.30.30">
    <property type="entry name" value="Riboflavin kinase-like"/>
    <property type="match status" value="1"/>
</dbReference>
<organism evidence="10 11">
    <name type="scientific">Triparma verrucosa</name>
    <dbReference type="NCBI Taxonomy" id="1606542"/>
    <lineage>
        <taxon>Eukaryota</taxon>
        <taxon>Sar</taxon>
        <taxon>Stramenopiles</taxon>
        <taxon>Ochrophyta</taxon>
        <taxon>Bolidophyceae</taxon>
        <taxon>Parmales</taxon>
        <taxon>Triparmaceae</taxon>
        <taxon>Triparma</taxon>
    </lineage>
</organism>
<evidence type="ECO:0000256" key="5">
    <source>
        <dbReference type="ARBA" id="ARBA00022679"/>
    </source>
</evidence>
<evidence type="ECO:0000256" key="6">
    <source>
        <dbReference type="ARBA" id="ARBA00022741"/>
    </source>
</evidence>
<gene>
    <name evidence="10" type="ORF">TrVE_jg5175</name>
</gene>
<dbReference type="GO" id="GO:0008531">
    <property type="term" value="F:riboflavin kinase activity"/>
    <property type="evidence" value="ECO:0007669"/>
    <property type="project" value="UniProtKB-EC"/>
</dbReference>
<keyword evidence="8" id="KW-0732">Signal</keyword>
<dbReference type="AlphaFoldDB" id="A0A9W7B7H8"/>
<feature type="chain" id="PRO_5040892473" description="riboflavin kinase" evidence="8">
    <location>
        <begin position="21"/>
        <end position="271"/>
    </location>
</feature>
<name>A0A9W7B7H8_9STRA</name>
<dbReference type="Pfam" id="PF01687">
    <property type="entry name" value="Flavokinase"/>
    <property type="match status" value="1"/>
</dbReference>
<keyword evidence="11" id="KW-1185">Reference proteome</keyword>
<evidence type="ECO:0000259" key="9">
    <source>
        <dbReference type="SMART" id="SM00904"/>
    </source>
</evidence>
<comment type="caution">
    <text evidence="10">The sequence shown here is derived from an EMBL/GenBank/DDBJ whole genome shotgun (WGS) entry which is preliminary data.</text>
</comment>
<dbReference type="SMART" id="SM00904">
    <property type="entry name" value="Flavokinase"/>
    <property type="match status" value="1"/>
</dbReference>
<dbReference type="InterPro" id="IPR023465">
    <property type="entry name" value="Riboflavin_kinase_dom_sf"/>
</dbReference>
<sequence length="271" mass="30205">MKLSCSQIFIALACFTQICSIRSFKAIKFNRPIPFSPTLLSISLTSADNPPSGLPPTSPPFPYMLTLTSPLPLPTLKSELRHLPYTLINLSQDSGTIEYTVQHTGVSLLRTFPTYVRSVCSGFGRGSKSLGFATANLEGTPDYTDVNGVYCGWFRVEGVEGKEFMAVCNVGVNPSFGDVEKRIIECHLIDYEGEDFYGRRGEVMLMGFLREEVKFGGVEELKKQIGEDVENAREWLKDVPGCLGRGFKGEEGEIDWRTYMEGNKLGRHYLL</sequence>
<dbReference type="InterPro" id="IPR023468">
    <property type="entry name" value="Riboflavin_kinase"/>
</dbReference>
<feature type="signal peptide" evidence="8">
    <location>
        <begin position="1"/>
        <end position="20"/>
    </location>
</feature>
<evidence type="ECO:0000313" key="11">
    <source>
        <dbReference type="Proteomes" id="UP001165160"/>
    </source>
</evidence>
<evidence type="ECO:0000256" key="4">
    <source>
        <dbReference type="ARBA" id="ARBA00022643"/>
    </source>
</evidence>
<proteinExistence type="predicted"/>
<dbReference type="EMBL" id="BRXX01000050">
    <property type="protein sequence ID" value="GMH85566.1"/>
    <property type="molecule type" value="Genomic_DNA"/>
</dbReference>
<evidence type="ECO:0000256" key="8">
    <source>
        <dbReference type="SAM" id="SignalP"/>
    </source>
</evidence>
<dbReference type="InterPro" id="IPR015865">
    <property type="entry name" value="Riboflavin_kinase_bac/euk"/>
</dbReference>
<evidence type="ECO:0000313" key="10">
    <source>
        <dbReference type="EMBL" id="GMH85566.1"/>
    </source>
</evidence>
<protein>
    <recommendedName>
        <fullName evidence="2">riboflavin kinase</fullName>
        <ecNumber evidence="2">2.7.1.26</ecNumber>
    </recommendedName>
</protein>
<dbReference type="GO" id="GO:0009398">
    <property type="term" value="P:FMN biosynthetic process"/>
    <property type="evidence" value="ECO:0007669"/>
    <property type="project" value="TreeGrafter"/>
</dbReference>
<dbReference type="PANTHER" id="PTHR22749">
    <property type="entry name" value="RIBOFLAVIN KINASE/FMN ADENYLYLTRANSFERASE"/>
    <property type="match status" value="1"/>
</dbReference>
<evidence type="ECO:0000256" key="3">
    <source>
        <dbReference type="ARBA" id="ARBA00022630"/>
    </source>
</evidence>
<dbReference type="PANTHER" id="PTHR22749:SF6">
    <property type="entry name" value="RIBOFLAVIN KINASE"/>
    <property type="match status" value="1"/>
</dbReference>
<dbReference type="SUPFAM" id="SSF82114">
    <property type="entry name" value="Riboflavin kinase-like"/>
    <property type="match status" value="1"/>
</dbReference>
<evidence type="ECO:0000256" key="2">
    <source>
        <dbReference type="ARBA" id="ARBA00012105"/>
    </source>
</evidence>
<keyword evidence="4" id="KW-0288">FMN</keyword>
<keyword evidence="7" id="KW-0067">ATP-binding</keyword>
<keyword evidence="5" id="KW-0808">Transferase</keyword>
<keyword evidence="3" id="KW-0285">Flavoprotein</keyword>
<dbReference type="Proteomes" id="UP001165160">
    <property type="component" value="Unassembled WGS sequence"/>
</dbReference>
<accession>A0A9W7B7H8</accession>
<evidence type="ECO:0000256" key="7">
    <source>
        <dbReference type="ARBA" id="ARBA00022840"/>
    </source>
</evidence>
<comment type="pathway">
    <text evidence="1">Cofactor biosynthesis; FMN biosynthesis; FMN from riboflavin (ATP route): step 1/1.</text>
</comment>
<reference evidence="11" key="1">
    <citation type="journal article" date="2023" name="Commun. Biol.">
        <title>Genome analysis of Parmales, the sister group of diatoms, reveals the evolutionary specialization of diatoms from phago-mixotrophs to photoautotrophs.</title>
        <authorList>
            <person name="Ban H."/>
            <person name="Sato S."/>
            <person name="Yoshikawa S."/>
            <person name="Yamada K."/>
            <person name="Nakamura Y."/>
            <person name="Ichinomiya M."/>
            <person name="Sato N."/>
            <person name="Blanc-Mathieu R."/>
            <person name="Endo H."/>
            <person name="Kuwata A."/>
            <person name="Ogata H."/>
        </authorList>
    </citation>
    <scope>NUCLEOTIDE SEQUENCE [LARGE SCALE GENOMIC DNA]</scope>
    <source>
        <strain evidence="11">NIES 3699</strain>
    </source>
</reference>
<dbReference type="GO" id="GO:0005524">
    <property type="term" value="F:ATP binding"/>
    <property type="evidence" value="ECO:0007669"/>
    <property type="project" value="UniProtKB-KW"/>
</dbReference>
<feature type="domain" description="Riboflavin kinase" evidence="9">
    <location>
        <begin position="108"/>
        <end position="237"/>
    </location>
</feature>